<dbReference type="Proteomes" id="UP001410394">
    <property type="component" value="Unassembled WGS sequence"/>
</dbReference>
<protein>
    <submittedName>
        <fullName evidence="1">Uncharacterized protein</fullName>
    </submittedName>
</protein>
<gene>
    <name evidence="1" type="ORF">ABDB84_18125</name>
</gene>
<evidence type="ECO:0000313" key="2">
    <source>
        <dbReference type="Proteomes" id="UP001410394"/>
    </source>
</evidence>
<dbReference type="EMBL" id="JBDIVE010000013">
    <property type="protein sequence ID" value="MEN3070408.1"/>
    <property type="molecule type" value="Genomic_DNA"/>
</dbReference>
<proteinExistence type="predicted"/>
<reference evidence="1 2" key="1">
    <citation type="journal article" date="2018" name="Int. J. Syst. Evol. Microbiol.">
        <title>Uliginosibacterium sediminicola sp. nov., isolated from freshwater sediment.</title>
        <authorList>
            <person name="Hwang W.M."/>
            <person name="Kim S.M."/>
            <person name="Kang K."/>
            <person name="Ahn T.Y."/>
        </authorList>
    </citation>
    <scope>NUCLEOTIDE SEQUENCE [LARGE SCALE GENOMIC DNA]</scope>
    <source>
        <strain evidence="1 2">M1-21</strain>
    </source>
</reference>
<organism evidence="1 2">
    <name type="scientific">Uliginosibacterium sediminicola</name>
    <dbReference type="NCBI Taxonomy" id="2024550"/>
    <lineage>
        <taxon>Bacteria</taxon>
        <taxon>Pseudomonadati</taxon>
        <taxon>Pseudomonadota</taxon>
        <taxon>Betaproteobacteria</taxon>
        <taxon>Rhodocyclales</taxon>
        <taxon>Zoogloeaceae</taxon>
        <taxon>Uliginosibacterium</taxon>
    </lineage>
</organism>
<keyword evidence="2" id="KW-1185">Reference proteome</keyword>
<name>A0ABU9Z3F2_9RHOO</name>
<evidence type="ECO:0000313" key="1">
    <source>
        <dbReference type="EMBL" id="MEN3070408.1"/>
    </source>
</evidence>
<dbReference type="RefSeq" id="WP_345921187.1">
    <property type="nucleotide sequence ID" value="NZ_JBDIVE010000013.1"/>
</dbReference>
<comment type="caution">
    <text evidence="1">The sequence shown here is derived from an EMBL/GenBank/DDBJ whole genome shotgun (WGS) entry which is preliminary data.</text>
</comment>
<sequence>MSEDVSKARSEGAAAEVVPFGTKRVIDGQERVHYYGYWVKTYQVPADTLGTKKRLIEALTRRLFNHVEHGVNVPGYRLNEARVAYNEETDLEKRRVKGAMLAGAMFNRATDIFTKLVELQAAGVEIASDNALMRECGRCLQEALELGKTVFHRSGEEGIDELWGEPFKAFSIPVEAFYESRYIKIAQAMRDIDAITHHLIETFSNDAMFEGIIPVIERFAHTAKIKTETLRTDAEIFDVWSNFAVAGEHLRNFQPHLPELPSELQQRQAEHGVRLARQVRGLVCDITRARVSMPKSSDDILARCRNYRAAYPCMAQIIKPFKPIKLG</sequence>
<accession>A0ABU9Z3F2</accession>